<dbReference type="InterPro" id="IPR000600">
    <property type="entry name" value="ROK"/>
</dbReference>
<dbReference type="PANTHER" id="PTHR18964">
    <property type="entry name" value="ROK (REPRESSOR, ORF, KINASE) FAMILY"/>
    <property type="match status" value="1"/>
</dbReference>
<dbReference type="Proteomes" id="UP001592528">
    <property type="component" value="Unassembled WGS sequence"/>
</dbReference>
<evidence type="ECO:0000256" key="1">
    <source>
        <dbReference type="ARBA" id="ARBA00006479"/>
    </source>
</evidence>
<dbReference type="Pfam" id="PF00480">
    <property type="entry name" value="ROK"/>
    <property type="match status" value="1"/>
</dbReference>
<name>A0ABV6UW95_9ACTN</name>
<dbReference type="InterPro" id="IPR036388">
    <property type="entry name" value="WH-like_DNA-bd_sf"/>
</dbReference>
<sequence>MTGVRGPRTSTILLEAVVADCFQHGIALNRAEIAERTGLSRTVVTSLVRTLVARGTLSVARSAHLAGPGRPAVAYRLSTAVAPVALLRLDDKGTSVTLASDSGPMSTLRTQVLPGDASWSRQVFDLLTLPQSTPVRRVVIAAPFPVAPRNWGNGETRWPEQVAHTLLTKVLGDVEVVLVNDAHLAALGEAVHGAGEGTQAGIHLSVRHGIGAGLVFGGNLYTGADGTAGEIAHVQVVPDAPGCGCGNTGCLASQVRYKEADLALSALCGRPLDADEADALVAAGDEGAVGYYQDLAELVARALAGPVTVLAPEVLIIDAALGPAYVPFSAALARGLAEHCPPGQLDSLRLLRGRLSDAQAFGAAAFEPGT</sequence>
<proteinExistence type="inferred from homology"/>
<comment type="caution">
    <text evidence="2">The sequence shown here is derived from an EMBL/GenBank/DDBJ whole genome shotgun (WGS) entry which is preliminary data.</text>
</comment>
<organism evidence="2 3">
    <name type="scientific">Streptacidiphilus cavernicola</name>
    <dbReference type="NCBI Taxonomy" id="3342716"/>
    <lineage>
        <taxon>Bacteria</taxon>
        <taxon>Bacillati</taxon>
        <taxon>Actinomycetota</taxon>
        <taxon>Actinomycetes</taxon>
        <taxon>Kitasatosporales</taxon>
        <taxon>Streptomycetaceae</taxon>
        <taxon>Streptacidiphilus</taxon>
    </lineage>
</organism>
<evidence type="ECO:0000313" key="2">
    <source>
        <dbReference type="EMBL" id="MFC1405652.1"/>
    </source>
</evidence>
<dbReference type="Gene3D" id="1.10.10.10">
    <property type="entry name" value="Winged helix-like DNA-binding domain superfamily/Winged helix DNA-binding domain"/>
    <property type="match status" value="1"/>
</dbReference>
<keyword evidence="3" id="KW-1185">Reference proteome</keyword>
<dbReference type="RefSeq" id="WP_084715191.1">
    <property type="nucleotide sequence ID" value="NZ_JBHEZZ010000022.1"/>
</dbReference>
<dbReference type="Gene3D" id="3.30.420.40">
    <property type="match status" value="2"/>
</dbReference>
<dbReference type="InterPro" id="IPR043129">
    <property type="entry name" value="ATPase_NBD"/>
</dbReference>
<reference evidence="2 3" key="1">
    <citation type="submission" date="2024-09" db="EMBL/GenBank/DDBJ databases">
        <authorList>
            <person name="Lee S.D."/>
        </authorList>
    </citation>
    <scope>NUCLEOTIDE SEQUENCE [LARGE SCALE GENOMIC DNA]</scope>
    <source>
        <strain evidence="2 3">N1-5</strain>
    </source>
</reference>
<comment type="similarity">
    <text evidence="1">Belongs to the ROK (NagC/XylR) family.</text>
</comment>
<dbReference type="PANTHER" id="PTHR18964:SF149">
    <property type="entry name" value="BIFUNCTIONAL UDP-N-ACETYLGLUCOSAMINE 2-EPIMERASE_N-ACETYLMANNOSAMINE KINASE"/>
    <property type="match status" value="1"/>
</dbReference>
<dbReference type="SUPFAM" id="SSF46785">
    <property type="entry name" value="Winged helix' DNA-binding domain"/>
    <property type="match status" value="1"/>
</dbReference>
<evidence type="ECO:0000313" key="3">
    <source>
        <dbReference type="Proteomes" id="UP001592528"/>
    </source>
</evidence>
<protein>
    <submittedName>
        <fullName evidence="2">ROK family protein</fullName>
    </submittedName>
</protein>
<dbReference type="InterPro" id="IPR036390">
    <property type="entry name" value="WH_DNA-bd_sf"/>
</dbReference>
<accession>A0ABV6UW95</accession>
<dbReference type="SUPFAM" id="SSF53067">
    <property type="entry name" value="Actin-like ATPase domain"/>
    <property type="match status" value="1"/>
</dbReference>
<dbReference type="EMBL" id="JBHEZZ010000022">
    <property type="protein sequence ID" value="MFC1405652.1"/>
    <property type="molecule type" value="Genomic_DNA"/>
</dbReference>
<gene>
    <name evidence="2" type="ORF">ACEZDJ_30620</name>
</gene>